<dbReference type="VEuPathDB" id="VectorBase:RPRC012570"/>
<feature type="domain" description="Alpha-amylase C-terminal" evidence="17">
    <location>
        <begin position="402"/>
        <end position="490"/>
    </location>
</feature>
<keyword evidence="7" id="KW-0479">Metal-binding</keyword>
<protein>
    <recommendedName>
        <fullName evidence="6 15">Alpha-amylase</fullName>
        <ecNumber evidence="6 15">3.2.1.1</ecNumber>
    </recommendedName>
</protein>
<dbReference type="InterPro" id="IPR013780">
    <property type="entry name" value="Glyco_hydro_b"/>
</dbReference>
<evidence type="ECO:0000256" key="6">
    <source>
        <dbReference type="ARBA" id="ARBA00012595"/>
    </source>
</evidence>
<dbReference type="HOGENOM" id="CLU_013336_2_1_1"/>
<dbReference type="PRINTS" id="PR00110">
    <property type="entry name" value="ALPHAAMYLASE"/>
</dbReference>
<evidence type="ECO:0000256" key="8">
    <source>
        <dbReference type="ARBA" id="ARBA00022801"/>
    </source>
</evidence>
<name>R4FNU5_RHOPR</name>
<dbReference type="SUPFAM" id="SSF51445">
    <property type="entry name" value="(Trans)glycosidases"/>
    <property type="match status" value="1"/>
</dbReference>
<keyword evidence="11" id="KW-0868">Chloride</keyword>
<evidence type="ECO:0000256" key="4">
    <source>
        <dbReference type="ARBA" id="ARBA00008061"/>
    </source>
</evidence>
<dbReference type="GO" id="GO:0004556">
    <property type="term" value="F:alpha-amylase activity"/>
    <property type="evidence" value="ECO:0007669"/>
    <property type="project" value="UniProtKB-UniRule"/>
</dbReference>
<dbReference type="CDD" id="cd11317">
    <property type="entry name" value="AmyAc_bac_euk_AmyA"/>
    <property type="match status" value="1"/>
</dbReference>
<organism evidence="19">
    <name type="scientific">Rhodnius prolixus</name>
    <name type="common">Triatomid bug</name>
    <dbReference type="NCBI Taxonomy" id="13249"/>
    <lineage>
        <taxon>Eukaryota</taxon>
        <taxon>Metazoa</taxon>
        <taxon>Ecdysozoa</taxon>
        <taxon>Arthropoda</taxon>
        <taxon>Hexapoda</taxon>
        <taxon>Insecta</taxon>
        <taxon>Pterygota</taxon>
        <taxon>Neoptera</taxon>
        <taxon>Paraneoptera</taxon>
        <taxon>Hemiptera</taxon>
        <taxon>Heteroptera</taxon>
        <taxon>Panheteroptera</taxon>
        <taxon>Cimicomorpha</taxon>
        <taxon>Reduviidae</taxon>
        <taxon>Triatominae</taxon>
        <taxon>Rhodnius</taxon>
    </lineage>
</organism>
<dbReference type="InterPro" id="IPR006046">
    <property type="entry name" value="Alpha_amylase"/>
</dbReference>
<evidence type="ECO:0000256" key="7">
    <source>
        <dbReference type="ARBA" id="ARBA00022723"/>
    </source>
</evidence>
<dbReference type="OMA" id="PKEYKMA"/>
<evidence type="ECO:0000256" key="13">
    <source>
        <dbReference type="ARBA" id="ARBA00023295"/>
    </source>
</evidence>
<evidence type="ECO:0000259" key="18">
    <source>
        <dbReference type="SMART" id="SM00642"/>
    </source>
</evidence>
<evidence type="ECO:0000313" key="21">
    <source>
        <dbReference type="Proteomes" id="UP000015103"/>
    </source>
</evidence>
<dbReference type="Gene3D" id="2.60.40.1180">
    <property type="entry name" value="Golgi alpha-mannosidase II"/>
    <property type="match status" value="1"/>
</dbReference>
<evidence type="ECO:0000256" key="11">
    <source>
        <dbReference type="ARBA" id="ARBA00023214"/>
    </source>
</evidence>
<dbReference type="AlphaFoldDB" id="R4FNU5"/>
<evidence type="ECO:0000259" key="17">
    <source>
        <dbReference type="SMART" id="SM00632"/>
    </source>
</evidence>
<dbReference type="Gene3D" id="3.20.20.80">
    <property type="entry name" value="Glycosidases"/>
    <property type="match status" value="1"/>
</dbReference>
<dbReference type="InterPro" id="IPR031319">
    <property type="entry name" value="A-amylase_C"/>
</dbReference>
<evidence type="ECO:0000313" key="20">
    <source>
        <dbReference type="EnsemblMetazoa" id="RPRC012570-PA"/>
    </source>
</evidence>
<dbReference type="InterPro" id="IPR006048">
    <property type="entry name" value="A-amylase/branching_C"/>
</dbReference>
<dbReference type="SMART" id="SM00632">
    <property type="entry name" value="Aamy_C"/>
    <property type="match status" value="1"/>
</dbReference>
<dbReference type="GO" id="GO:0046872">
    <property type="term" value="F:metal ion binding"/>
    <property type="evidence" value="ECO:0007669"/>
    <property type="project" value="UniProtKB-KW"/>
</dbReference>
<evidence type="ECO:0000256" key="5">
    <source>
        <dbReference type="ARBA" id="ARBA00011245"/>
    </source>
</evidence>
<dbReference type="InParanoid" id="R4FNU5"/>
<comment type="cofactor">
    <cofactor evidence="3">
        <name>chloride</name>
        <dbReference type="ChEBI" id="CHEBI:17996"/>
    </cofactor>
</comment>
<reference evidence="21" key="2">
    <citation type="submission" date="2015-04" db="EMBL/GenBank/DDBJ databases">
        <authorList>
            <person name="Wilson R.K."/>
            <person name="Warren W."/>
            <person name="Dotson E."/>
            <person name="Oliveira P.L."/>
        </authorList>
    </citation>
    <scope>NUCLEOTIDE SEQUENCE</scope>
</reference>
<evidence type="ECO:0000256" key="1">
    <source>
        <dbReference type="ARBA" id="ARBA00000548"/>
    </source>
</evidence>
<dbReference type="FunCoup" id="R4FNU5">
    <property type="interactions" value="43"/>
</dbReference>
<feature type="signal peptide" evidence="16">
    <location>
        <begin position="1"/>
        <end position="25"/>
    </location>
</feature>
<feature type="chain" id="PRO_5014108764" description="Alpha-amylase" evidence="16">
    <location>
        <begin position="26"/>
        <end position="508"/>
    </location>
</feature>
<dbReference type="SUPFAM" id="SSF51011">
    <property type="entry name" value="Glycosyl hydrolase domain"/>
    <property type="match status" value="1"/>
</dbReference>
<evidence type="ECO:0000313" key="19">
    <source>
        <dbReference type="EMBL" id="JAA77077.1"/>
    </source>
</evidence>
<dbReference type="STRING" id="13249.R4FNU5"/>
<evidence type="ECO:0000256" key="15">
    <source>
        <dbReference type="RuleBase" id="RU361134"/>
    </source>
</evidence>
<evidence type="ECO:0000256" key="9">
    <source>
        <dbReference type="ARBA" id="ARBA00022837"/>
    </source>
</evidence>
<accession>R4FNU5</accession>
<keyword evidence="12 15" id="KW-0119">Carbohydrate metabolism</keyword>
<comment type="similarity">
    <text evidence="4 14">Belongs to the glycosyl hydrolase 13 family.</text>
</comment>
<keyword evidence="13 15" id="KW-0326">Glycosidase</keyword>
<dbReference type="GO" id="GO:0005975">
    <property type="term" value="P:carbohydrate metabolic process"/>
    <property type="evidence" value="ECO:0007669"/>
    <property type="project" value="InterPro"/>
</dbReference>
<dbReference type="Proteomes" id="UP000015103">
    <property type="component" value="Unassembled WGS sequence"/>
</dbReference>
<keyword evidence="9" id="KW-0106">Calcium</keyword>
<evidence type="ECO:0000256" key="14">
    <source>
        <dbReference type="RuleBase" id="RU003615"/>
    </source>
</evidence>
<dbReference type="EMBL" id="ACPB03023827">
    <property type="status" value="NOT_ANNOTATED_CDS"/>
    <property type="molecule type" value="Genomic_DNA"/>
</dbReference>
<comment type="subunit">
    <text evidence="5">Monomer.</text>
</comment>
<comment type="catalytic activity">
    <reaction evidence="1 15">
        <text>Endohydrolysis of (1-&gt;4)-alpha-D-glucosidic linkages in polysaccharides containing three or more (1-&gt;4)-alpha-linked D-glucose units.</text>
        <dbReference type="EC" id="3.2.1.1"/>
    </reaction>
</comment>
<comment type="cofactor">
    <cofactor evidence="2">
        <name>Ca(2+)</name>
        <dbReference type="ChEBI" id="CHEBI:29108"/>
    </cofactor>
</comment>
<dbReference type="EnsemblMetazoa" id="RPRC012570-RA">
    <property type="protein sequence ID" value="RPRC012570-PA"/>
    <property type="gene ID" value="RPRC012570"/>
</dbReference>
<dbReference type="InterPro" id="IPR006047">
    <property type="entry name" value="GH13_cat_dom"/>
</dbReference>
<evidence type="ECO:0000256" key="10">
    <source>
        <dbReference type="ARBA" id="ARBA00023157"/>
    </source>
</evidence>
<keyword evidence="21" id="KW-1185">Reference proteome</keyword>
<evidence type="ECO:0000256" key="3">
    <source>
        <dbReference type="ARBA" id="ARBA00001923"/>
    </source>
</evidence>
<dbReference type="PANTHER" id="PTHR43447">
    <property type="entry name" value="ALPHA-AMYLASE"/>
    <property type="match status" value="1"/>
</dbReference>
<evidence type="ECO:0000256" key="2">
    <source>
        <dbReference type="ARBA" id="ARBA00001913"/>
    </source>
</evidence>
<dbReference type="SMART" id="SM00642">
    <property type="entry name" value="Aamy"/>
    <property type="match status" value="1"/>
</dbReference>
<feature type="domain" description="Glycosyl hydrolase family 13 catalytic" evidence="18">
    <location>
        <begin position="28"/>
        <end position="393"/>
    </location>
</feature>
<reference evidence="20" key="3">
    <citation type="submission" date="2015-05" db="UniProtKB">
        <authorList>
            <consortium name="EnsemblMetazoa"/>
        </authorList>
    </citation>
    <scope>IDENTIFICATION</scope>
</reference>
<keyword evidence="8 15" id="KW-0378">Hydrolase</keyword>
<evidence type="ECO:0000256" key="12">
    <source>
        <dbReference type="ARBA" id="ARBA00023277"/>
    </source>
</evidence>
<proteinExistence type="evidence at transcript level"/>
<dbReference type="Pfam" id="PF02806">
    <property type="entry name" value="Alpha-amylase_C"/>
    <property type="match status" value="1"/>
</dbReference>
<evidence type="ECO:0000256" key="16">
    <source>
        <dbReference type="SAM" id="SignalP"/>
    </source>
</evidence>
<reference evidence="19" key="1">
    <citation type="submission" date="2013-04" db="EMBL/GenBank/DDBJ databases">
        <title>An insight into the transcriptome of the digestive tract of the blood sucking bug, Rhodnius prolixus.</title>
        <authorList>
            <person name="Ribeiro J.M.C."/>
            <person name="Genta F.A."/>
            <person name="Sorgine M.H.F."/>
            <person name="Paiva-Silva G.O."/>
            <person name="Majerowicz D."/>
            <person name="Medeiros M."/>
            <person name="Koerich L."/>
            <person name="Terra W.R."/>
            <person name="Ferreira C."/>
            <person name="Pimentel A.C."/>
            <person name="Bisch P.M."/>
            <person name="Diniz M.M.P."/>
            <person name="Nascimento R."/>
            <person name="Salmon D."/>
            <person name="Silber A.M."/>
            <person name="Alves M."/>
            <person name="Oliveira M.F."/>
            <person name="Gondim K.C."/>
            <person name="Silva Neto M.A.C."/>
            <person name="Atella G.C."/>
            <person name="Araujo H."/>
            <person name="Dias F.S."/>
            <person name="Polycarpo C.R."/>
            <person name="Fampa P."/>
            <person name="Melo A.C."/>
            <person name="Tanaka A.S."/>
            <person name="Balczun C."/>
            <person name="Oliveira J.H.M."/>
            <person name="Goncalves R."/>
            <person name="Lazoski C."/>
            <person name="Pereira M.A."/>
            <person name="Rivera-Pomar R."/>
            <person name="Diambra L."/>
            <person name="Schaub G.A."/>
            <person name="Garcia E.S."/>
            <person name="Azambuja P."/>
            <person name="Braz G.R.C."/>
            <person name="Oliveira P.L."/>
        </authorList>
    </citation>
    <scope>NUCLEOTIDE SEQUENCE</scope>
</reference>
<keyword evidence="16" id="KW-0732">Signal</keyword>
<dbReference type="EC" id="3.2.1.1" evidence="6 15"/>
<dbReference type="Pfam" id="PF00128">
    <property type="entry name" value="Alpha-amylase"/>
    <property type="match status" value="1"/>
</dbReference>
<keyword evidence="10" id="KW-1015">Disulfide bond</keyword>
<dbReference type="eggNOG" id="KOG2212">
    <property type="taxonomic scope" value="Eukaryota"/>
</dbReference>
<dbReference type="EMBL" id="GAHY01000433">
    <property type="protein sequence ID" value="JAA77077.1"/>
    <property type="molecule type" value="mRNA"/>
</dbReference>
<sequence length="508" mass="57933">MVIYKLCLMFYLFCFVLISIKNVICQDNIIVHLFEWKFNDIARECREFLGPYGYHGVQVSPVNEYAISEGRPWSERYQPFSYKIISRSGNVEEFFAMVQACNKANVTVYVDVVFNHMSATLSPGAKGIGGSTADTKNKYYPAVPYAYKNFHKTCEILSYQDAQQVRNCELDGLHDLDHSQLYVRKKVINYLNTLLKLGVGGFRVDAAKHMWPAQLKEIYDQLDDLSTDAGFSAGSRPFIYQEVIDYGGEAIKATEYTDFGHVTEFRYGIELSRAFRGKNLLKWLRSFGPDWNLMPSKSALVFIDNHDTQRSGGDFLTYKDSRKYKMAVGFMLSWPYGTKRVMSSFDFSSRDQGPPHNPDMTIKDVTINPDMTCNNGWICEHRWRQIYNMVGFSNIVKGTFVENFWDNGSNQIAYCRGNKGFIAINGNNYDLNQTLMTCLPAGLYCDIISGLKREHKCTGKSVEVDDNGKAQIHLSTHDEDGILAIHIQSRLESIRNLGGVPDSIVYYK</sequence>
<dbReference type="InterPro" id="IPR017853">
    <property type="entry name" value="GH"/>
</dbReference>